<evidence type="ECO:0000256" key="8">
    <source>
        <dbReference type="ARBA" id="ARBA00023125"/>
    </source>
</evidence>
<dbReference type="GO" id="GO:0008270">
    <property type="term" value="F:zinc ion binding"/>
    <property type="evidence" value="ECO:0007669"/>
    <property type="project" value="UniProtKB-KW"/>
</dbReference>
<dbReference type="SUPFAM" id="SSF57667">
    <property type="entry name" value="beta-beta-alpha zinc fingers"/>
    <property type="match status" value="3"/>
</dbReference>
<keyword evidence="3" id="KW-0479">Metal-binding</keyword>
<dbReference type="EMBL" id="GEDC01000369">
    <property type="protein sequence ID" value="JAS36929.1"/>
    <property type="molecule type" value="Transcribed_RNA"/>
</dbReference>
<dbReference type="Gene3D" id="3.30.160.60">
    <property type="entry name" value="Classic Zinc Finger"/>
    <property type="match status" value="5"/>
</dbReference>
<evidence type="ECO:0000256" key="6">
    <source>
        <dbReference type="ARBA" id="ARBA00022833"/>
    </source>
</evidence>
<feature type="domain" description="C2H2-type" evidence="13">
    <location>
        <begin position="384"/>
        <end position="411"/>
    </location>
</feature>
<comment type="similarity">
    <text evidence="2">Belongs to the krueppel C2H2-type zinc-finger protein family.</text>
</comment>
<evidence type="ECO:0000256" key="11">
    <source>
        <dbReference type="PROSITE-ProRule" id="PRU00042"/>
    </source>
</evidence>
<keyword evidence="10" id="KW-0539">Nucleus</keyword>
<evidence type="ECO:0000256" key="10">
    <source>
        <dbReference type="ARBA" id="ARBA00023242"/>
    </source>
</evidence>
<keyword evidence="6" id="KW-0862">Zinc</keyword>
<dbReference type="FunFam" id="3.30.160.60:FF:000770">
    <property type="entry name" value="zinc finger protein 16"/>
    <property type="match status" value="1"/>
</dbReference>
<reference evidence="14" key="1">
    <citation type="submission" date="2015-12" db="EMBL/GenBank/DDBJ databases">
        <title>De novo transcriptome assembly of four potential Pierce s Disease insect vectors from Arizona vineyards.</title>
        <authorList>
            <person name="Tassone E.E."/>
        </authorList>
    </citation>
    <scope>NUCLEOTIDE SEQUENCE</scope>
</reference>
<dbReference type="SMART" id="SM00355">
    <property type="entry name" value="ZnF_C2H2"/>
    <property type="match status" value="5"/>
</dbReference>
<evidence type="ECO:0000256" key="4">
    <source>
        <dbReference type="ARBA" id="ARBA00022737"/>
    </source>
</evidence>
<dbReference type="PANTHER" id="PTHR24394">
    <property type="entry name" value="ZINC FINGER PROTEIN"/>
    <property type="match status" value="1"/>
</dbReference>
<dbReference type="FunFam" id="3.30.160.60:FF:002343">
    <property type="entry name" value="Zinc finger protein 33A"/>
    <property type="match status" value="1"/>
</dbReference>
<dbReference type="FunFam" id="3.30.160.60:FF:000446">
    <property type="entry name" value="Zinc finger protein"/>
    <property type="match status" value="1"/>
</dbReference>
<evidence type="ECO:0000256" key="3">
    <source>
        <dbReference type="ARBA" id="ARBA00022723"/>
    </source>
</evidence>
<comment type="subcellular location">
    <subcellularLocation>
        <location evidence="1">Nucleus</location>
    </subcellularLocation>
</comment>
<organism evidence="14">
    <name type="scientific">Clastoptera arizonana</name>
    <name type="common">Arizona spittle bug</name>
    <dbReference type="NCBI Taxonomy" id="38151"/>
    <lineage>
        <taxon>Eukaryota</taxon>
        <taxon>Metazoa</taxon>
        <taxon>Ecdysozoa</taxon>
        <taxon>Arthropoda</taxon>
        <taxon>Hexapoda</taxon>
        <taxon>Insecta</taxon>
        <taxon>Pterygota</taxon>
        <taxon>Neoptera</taxon>
        <taxon>Paraneoptera</taxon>
        <taxon>Hemiptera</taxon>
        <taxon>Auchenorrhyncha</taxon>
        <taxon>Cercopoidea</taxon>
        <taxon>Clastopteridae</taxon>
        <taxon>Clastoptera</taxon>
    </lineage>
</organism>
<evidence type="ECO:0000313" key="14">
    <source>
        <dbReference type="EMBL" id="JAS28317.1"/>
    </source>
</evidence>
<dbReference type="EMBL" id="GEDC01008981">
    <property type="protein sequence ID" value="JAS28317.1"/>
    <property type="molecule type" value="Transcribed_RNA"/>
</dbReference>
<proteinExistence type="inferred from homology"/>
<evidence type="ECO:0000313" key="15">
    <source>
        <dbReference type="EMBL" id="JAS36929.1"/>
    </source>
</evidence>
<name>A0A1B6DRL5_9HEMI</name>
<dbReference type="GO" id="GO:0005634">
    <property type="term" value="C:nucleus"/>
    <property type="evidence" value="ECO:0007669"/>
    <property type="project" value="UniProtKB-SubCell"/>
</dbReference>
<dbReference type="GO" id="GO:0003677">
    <property type="term" value="F:DNA binding"/>
    <property type="evidence" value="ECO:0007669"/>
    <property type="project" value="UniProtKB-KW"/>
</dbReference>
<dbReference type="PROSITE" id="PS00028">
    <property type="entry name" value="ZINC_FINGER_C2H2_1"/>
    <property type="match status" value="5"/>
</dbReference>
<evidence type="ECO:0000256" key="9">
    <source>
        <dbReference type="ARBA" id="ARBA00023163"/>
    </source>
</evidence>
<feature type="non-terminal residue" evidence="14">
    <location>
        <position position="453"/>
    </location>
</feature>
<feature type="domain" description="C2H2-type" evidence="13">
    <location>
        <begin position="412"/>
        <end position="439"/>
    </location>
</feature>
<evidence type="ECO:0000256" key="5">
    <source>
        <dbReference type="ARBA" id="ARBA00022771"/>
    </source>
</evidence>
<dbReference type="GO" id="GO:0000981">
    <property type="term" value="F:DNA-binding transcription factor activity, RNA polymerase II-specific"/>
    <property type="evidence" value="ECO:0007669"/>
    <property type="project" value="TreeGrafter"/>
</dbReference>
<gene>
    <name evidence="15" type="ORF">g.7141</name>
    <name evidence="14" type="ORF">g.7147</name>
</gene>
<dbReference type="PANTHER" id="PTHR24394:SF29">
    <property type="entry name" value="MYONEURIN"/>
    <property type="match status" value="1"/>
</dbReference>
<evidence type="ECO:0000256" key="2">
    <source>
        <dbReference type="ARBA" id="ARBA00006991"/>
    </source>
</evidence>
<feature type="region of interest" description="Disordered" evidence="12">
    <location>
        <begin position="91"/>
        <end position="111"/>
    </location>
</feature>
<sequence length="453" mass="52040">MADLEDESITPTQMEIKSEVINIVDVQKECLRPTVEYLPDVKEEKSELNEKYVDVKNENMEDLLEESLEPECVLEDGTEPFEECLVDGRPSFKMEKGDQENPMEKTNQEADSDEAGTILELNMIDKMSETDSLNNLFGENSGEDFVALTYEDADKESKHSKRKKSFQKIFGQRKKICCGSVLLRKSNEKTNLQIKDLKKYDAIVQSSEVLNRPTIEKPSEATLHANISDTLKRKARNVVADPINWKCNIRKQKHQSGESYISRRGSLTNISPQEDIVSKAQCSINNVYEHLSAYHKENQHSCEICSHKISAIEKLKIHLKNHIDEKSYYCPICGMKFNRMGNLKVHFRVHTGDKPHSCEVCSKKFSAFGNLKRHLSTHTDEKPHSCEICSKKFNSIDYLKKHLRVHTGERPYNCSVCDMKFIRVENLKIHVRTHTGEKPYACDICDMKFSHNG</sequence>
<dbReference type="InterPro" id="IPR036236">
    <property type="entry name" value="Znf_C2H2_sf"/>
</dbReference>
<dbReference type="FunFam" id="3.30.160.60:FF:000358">
    <property type="entry name" value="zinc finger protein 24"/>
    <property type="match status" value="1"/>
</dbReference>
<feature type="compositionally biased region" description="Basic and acidic residues" evidence="12">
    <location>
        <begin position="91"/>
        <end position="108"/>
    </location>
</feature>
<evidence type="ECO:0000256" key="1">
    <source>
        <dbReference type="ARBA" id="ARBA00004123"/>
    </source>
</evidence>
<keyword evidence="7" id="KW-0805">Transcription regulation</keyword>
<accession>A0A1B6DRL5</accession>
<feature type="domain" description="C2H2-type" evidence="13">
    <location>
        <begin position="300"/>
        <end position="327"/>
    </location>
</feature>
<dbReference type="InterPro" id="IPR013087">
    <property type="entry name" value="Znf_C2H2_type"/>
</dbReference>
<dbReference type="AlphaFoldDB" id="A0A1B6DRL5"/>
<feature type="domain" description="C2H2-type" evidence="13">
    <location>
        <begin position="328"/>
        <end position="355"/>
    </location>
</feature>
<keyword evidence="9" id="KW-0804">Transcription</keyword>
<protein>
    <recommendedName>
        <fullName evidence="13">C2H2-type domain-containing protein</fullName>
    </recommendedName>
</protein>
<dbReference type="PROSITE" id="PS50157">
    <property type="entry name" value="ZINC_FINGER_C2H2_2"/>
    <property type="match status" value="5"/>
</dbReference>
<evidence type="ECO:0000256" key="7">
    <source>
        <dbReference type="ARBA" id="ARBA00023015"/>
    </source>
</evidence>
<keyword evidence="4" id="KW-0677">Repeat</keyword>
<evidence type="ECO:0000259" key="13">
    <source>
        <dbReference type="PROSITE" id="PS50157"/>
    </source>
</evidence>
<feature type="domain" description="C2H2-type" evidence="13">
    <location>
        <begin position="356"/>
        <end position="383"/>
    </location>
</feature>
<dbReference type="FunFam" id="3.30.160.60:FF:000264">
    <property type="entry name" value="Zinc finger protein 236"/>
    <property type="match status" value="1"/>
</dbReference>
<evidence type="ECO:0000256" key="12">
    <source>
        <dbReference type="SAM" id="MobiDB-lite"/>
    </source>
</evidence>
<keyword evidence="8" id="KW-0238">DNA-binding</keyword>
<dbReference type="Pfam" id="PF00096">
    <property type="entry name" value="zf-C2H2"/>
    <property type="match status" value="4"/>
</dbReference>
<keyword evidence="5 11" id="KW-0863">Zinc-finger</keyword>